<dbReference type="Gene3D" id="2.40.170.20">
    <property type="entry name" value="TonB-dependent receptor, beta-barrel domain"/>
    <property type="match status" value="1"/>
</dbReference>
<evidence type="ECO:0000256" key="5">
    <source>
        <dbReference type="ARBA" id="ARBA00022692"/>
    </source>
</evidence>
<evidence type="ECO:0000256" key="11">
    <source>
        <dbReference type="SAM" id="MobiDB-lite"/>
    </source>
</evidence>
<proteinExistence type="predicted"/>
<sequence>MFVPSQHDWRRELSLKKFALRKTLLLATAFGWTGYDLQHSAVAANTQPAHTTAQRPHRDTPQHAASAHTTAAATTLQSRAAPETISVRRNRAFQFSAAQHEPDSTSHISAATLIEQHVQTVNDLQRLVPNLTIQTEGGSTSASYYLRGIGLEDYTQNNMSSVMTYFDDVAYPISSMSTGQMFDVSAVAVEPGPVGTEHGMADTGGEVRIDSNAPTKEFHYGASEDIASYARSKTNTYVSGSITHNLQYRIAGQMLEGGGYFHNRNTGQTVGNANMGALRGRLAWQPDSKTNIDLIANWSQDESQSGYGFVLSDPYSSSTYGAQPRDQNIYNTGWSLNPNFAHLVGISPNSVPNNHNVTWSIILKGSRDLGFAKLKSITSFAQQQRHEYNDRDAMDLRSGDTYFVGESNVFSQELRLEGRPMFNDRFKWTIGTYYNRTRTFGANWFDMTGTNPSDPFIRDSYHNQPAETFDQFANLSYKIIPSVRVNFGLNHETDTRQIVDDTVVQYYGATNTNKMLMNGSPFPTFGAITNQFSGRVGIDWRINHDVMVYASIKRGVKPGGFTTNTTVSEVQLKPFKPEWVLAYEIGVKSEFFKHRLRINAAMFYDDYHDKQILGQIVMPGQLNMGLNPTPGIYGSYINAPKSTIWGTEVQIQAHPIRGLSLTQNIGWERGTYDDFQEVNQQAVQAYFAQTQTYKSFTTNYNGADMGIPKLTLNGSVSYQTRPLLHNAYTLTFEGNYSYRGAQGWQPRATGVYVIPAYFLMGASITFKPRNGQWYVNAYASNLLNRHYILSETFATVDQVGYAGAPRFVGGRFGCDF</sequence>
<feature type="domain" description="TonB-dependent receptor plug" evidence="12">
    <location>
        <begin position="100"/>
        <end position="205"/>
    </location>
</feature>
<organism evidence="13 14">
    <name type="scientific">Komagataeibacter medellinensis</name>
    <dbReference type="NCBI Taxonomy" id="1177712"/>
    <lineage>
        <taxon>Bacteria</taxon>
        <taxon>Pseudomonadati</taxon>
        <taxon>Pseudomonadota</taxon>
        <taxon>Alphaproteobacteria</taxon>
        <taxon>Acetobacterales</taxon>
        <taxon>Acetobacteraceae</taxon>
        <taxon>Komagataeibacter</taxon>
    </lineage>
</organism>
<comment type="caution">
    <text evidence="13">The sequence shown here is derived from an EMBL/GenBank/DDBJ whole genome shotgun (WGS) entry which is preliminary data.</text>
</comment>
<evidence type="ECO:0000256" key="9">
    <source>
        <dbReference type="ARBA" id="ARBA00023136"/>
    </source>
</evidence>
<reference evidence="13 14" key="1">
    <citation type="submission" date="2018-09" db="EMBL/GenBank/DDBJ databases">
        <title>Genome sequence and characterization of the bcs clusters for the production of nanocellulose from the low pH resistant strain Komagataeibacter medellinensis ID13488.</title>
        <authorList>
            <person name="Hernandez-Arriaga A.M."/>
            <person name="Del Cerro C."/>
            <person name="Urbina L."/>
            <person name="Eceiza A."/>
            <person name="Retegi A."/>
            <person name="Prieto M.A."/>
        </authorList>
    </citation>
    <scope>NUCLEOTIDE SEQUENCE [LARGE SCALE GENOMIC DNA]</scope>
    <source>
        <strain evidence="13 14">ID13488</strain>
    </source>
</reference>
<dbReference type="EMBL" id="QYAZ01000001">
    <property type="protein sequence ID" value="KAB8123137.1"/>
    <property type="molecule type" value="Genomic_DNA"/>
</dbReference>
<dbReference type="Pfam" id="PF07715">
    <property type="entry name" value="Plug"/>
    <property type="match status" value="1"/>
</dbReference>
<dbReference type="SUPFAM" id="SSF56935">
    <property type="entry name" value="Porins"/>
    <property type="match status" value="1"/>
</dbReference>
<keyword evidence="5" id="KW-0812">Transmembrane</keyword>
<protein>
    <submittedName>
        <fullName evidence="13">TonB-dependent receptor</fullName>
    </submittedName>
</protein>
<keyword evidence="10" id="KW-0998">Cell outer membrane</keyword>
<evidence type="ECO:0000259" key="12">
    <source>
        <dbReference type="Pfam" id="PF07715"/>
    </source>
</evidence>
<keyword evidence="6" id="KW-0408">Iron</keyword>
<evidence type="ECO:0000313" key="14">
    <source>
        <dbReference type="Proteomes" id="UP000427842"/>
    </source>
</evidence>
<evidence type="ECO:0000313" key="13">
    <source>
        <dbReference type="EMBL" id="KAB8123137.1"/>
    </source>
</evidence>
<keyword evidence="2" id="KW-0813">Transport</keyword>
<evidence type="ECO:0000256" key="6">
    <source>
        <dbReference type="ARBA" id="ARBA00023004"/>
    </source>
</evidence>
<evidence type="ECO:0000256" key="10">
    <source>
        <dbReference type="ARBA" id="ARBA00023237"/>
    </source>
</evidence>
<evidence type="ECO:0000256" key="4">
    <source>
        <dbReference type="ARBA" id="ARBA00022496"/>
    </source>
</evidence>
<name>A0ABQ6VSH7_9PROT</name>
<dbReference type="InterPro" id="IPR012910">
    <property type="entry name" value="Plug_dom"/>
</dbReference>
<dbReference type="PANTHER" id="PTHR32552">
    <property type="entry name" value="FERRICHROME IRON RECEPTOR-RELATED"/>
    <property type="match status" value="1"/>
</dbReference>
<evidence type="ECO:0000256" key="3">
    <source>
        <dbReference type="ARBA" id="ARBA00022452"/>
    </source>
</evidence>
<keyword evidence="14" id="KW-1185">Reference proteome</keyword>
<keyword evidence="7" id="KW-0406">Ion transport</keyword>
<keyword evidence="9" id="KW-0472">Membrane</keyword>
<feature type="region of interest" description="Disordered" evidence="11">
    <location>
        <begin position="46"/>
        <end position="83"/>
    </location>
</feature>
<accession>A0ABQ6VSH7</accession>
<feature type="compositionally biased region" description="Low complexity" evidence="11">
    <location>
        <begin position="63"/>
        <end position="75"/>
    </location>
</feature>
<keyword evidence="3" id="KW-1134">Transmembrane beta strand</keyword>
<evidence type="ECO:0000256" key="8">
    <source>
        <dbReference type="ARBA" id="ARBA00023077"/>
    </source>
</evidence>
<gene>
    <name evidence="13" type="ORF">D3W54_01625</name>
</gene>
<evidence type="ECO:0000256" key="7">
    <source>
        <dbReference type="ARBA" id="ARBA00023065"/>
    </source>
</evidence>
<keyword evidence="13" id="KW-0675">Receptor</keyword>
<keyword evidence="4" id="KW-0410">Iron transport</keyword>
<dbReference type="PANTHER" id="PTHR32552:SF81">
    <property type="entry name" value="TONB-DEPENDENT OUTER MEMBRANE RECEPTOR"/>
    <property type="match status" value="1"/>
</dbReference>
<evidence type="ECO:0000256" key="2">
    <source>
        <dbReference type="ARBA" id="ARBA00022448"/>
    </source>
</evidence>
<dbReference type="InterPro" id="IPR039426">
    <property type="entry name" value="TonB-dep_rcpt-like"/>
</dbReference>
<dbReference type="Proteomes" id="UP000427842">
    <property type="component" value="Unassembled WGS sequence"/>
</dbReference>
<keyword evidence="8" id="KW-0798">TonB box</keyword>
<evidence type="ECO:0000256" key="1">
    <source>
        <dbReference type="ARBA" id="ARBA00004571"/>
    </source>
</evidence>
<comment type="subcellular location">
    <subcellularLocation>
        <location evidence="1">Cell outer membrane</location>
        <topology evidence="1">Multi-pass membrane protein</topology>
    </subcellularLocation>
</comment>
<dbReference type="InterPro" id="IPR036942">
    <property type="entry name" value="Beta-barrel_TonB_sf"/>
</dbReference>